<dbReference type="Gene3D" id="1.20.120.570">
    <property type="entry name" value="YkyA-like"/>
    <property type="match status" value="1"/>
</dbReference>
<dbReference type="PROSITE" id="PS51257">
    <property type="entry name" value="PROKAR_LIPOPROTEIN"/>
    <property type="match status" value="1"/>
</dbReference>
<comment type="caution">
    <text evidence="3">The sequence shown here is derived from an EMBL/GenBank/DDBJ whole genome shotgun (WGS) entry which is preliminary data.</text>
</comment>
<evidence type="ECO:0000313" key="4">
    <source>
        <dbReference type="Proteomes" id="UP001500866"/>
    </source>
</evidence>
<reference evidence="3 4" key="1">
    <citation type="journal article" date="2019" name="Int. J. Syst. Evol. Microbiol.">
        <title>The Global Catalogue of Microorganisms (GCM) 10K type strain sequencing project: providing services to taxonomists for standard genome sequencing and annotation.</title>
        <authorList>
            <consortium name="The Broad Institute Genomics Platform"/>
            <consortium name="The Broad Institute Genome Sequencing Center for Infectious Disease"/>
            <person name="Wu L."/>
            <person name="Ma J."/>
        </authorList>
    </citation>
    <scope>NUCLEOTIDE SEQUENCE [LARGE SCALE GENOMIC DNA]</scope>
    <source>
        <strain evidence="3 4">JCM 15395</strain>
    </source>
</reference>
<dbReference type="RefSeq" id="WP_343815721.1">
    <property type="nucleotide sequence ID" value="NZ_BAAADS010000025.1"/>
</dbReference>
<dbReference type="EMBL" id="BAAADS010000025">
    <property type="protein sequence ID" value="GAA0613484.1"/>
    <property type="molecule type" value="Genomic_DNA"/>
</dbReference>
<evidence type="ECO:0008006" key="5">
    <source>
        <dbReference type="Google" id="ProtNLM"/>
    </source>
</evidence>
<evidence type="ECO:0000256" key="2">
    <source>
        <dbReference type="SAM" id="SignalP"/>
    </source>
</evidence>
<feature type="chain" id="PRO_5045666201" description="Cell-wall binding lipoprotein" evidence="2">
    <location>
        <begin position="21"/>
        <end position="230"/>
    </location>
</feature>
<keyword evidence="2" id="KW-0732">Signal</keyword>
<name>A0ABN1GKL2_9BACI</name>
<dbReference type="InterPro" id="IPR019454">
    <property type="entry name" value="Lipoprot_YkyA-like"/>
</dbReference>
<accession>A0ABN1GKL2</accession>
<organism evidence="3 4">
    <name type="scientific">Virgibacillus siamensis</name>
    <dbReference type="NCBI Taxonomy" id="480071"/>
    <lineage>
        <taxon>Bacteria</taxon>
        <taxon>Bacillati</taxon>
        <taxon>Bacillota</taxon>
        <taxon>Bacilli</taxon>
        <taxon>Bacillales</taxon>
        <taxon>Bacillaceae</taxon>
        <taxon>Virgibacillus</taxon>
    </lineage>
</organism>
<evidence type="ECO:0000256" key="1">
    <source>
        <dbReference type="SAM" id="Coils"/>
    </source>
</evidence>
<proteinExistence type="predicted"/>
<keyword evidence="4" id="KW-1185">Reference proteome</keyword>
<dbReference type="Proteomes" id="UP001500866">
    <property type="component" value="Unassembled WGS sequence"/>
</dbReference>
<protein>
    <recommendedName>
        <fullName evidence="5">Cell-wall binding lipoprotein</fullName>
    </recommendedName>
</protein>
<evidence type="ECO:0000313" key="3">
    <source>
        <dbReference type="EMBL" id="GAA0613484.1"/>
    </source>
</evidence>
<gene>
    <name evidence="3" type="ORF">GCM10009001_33410</name>
</gene>
<dbReference type="SUPFAM" id="SSF140423">
    <property type="entry name" value="MW0975(SA0943)-like"/>
    <property type="match status" value="1"/>
</dbReference>
<keyword evidence="1" id="KW-0175">Coiled coil</keyword>
<feature type="coiled-coil region" evidence="1">
    <location>
        <begin position="38"/>
        <end position="129"/>
    </location>
</feature>
<sequence length="230" mass="26960">MNLKKHLSLLFILIIVAALAACSNTSASEKIYNHLEKAVELEAQFEKQQDAIVKLEKKEQKIYSKIIDLSMDEFDKIKDLSKKALKSIEKRAEKIELEKESIHSSKEEFIKIKDLVDQLENKNAKETAEKMYSVMQKRYDAYDKLYEAYSKSLEMETKLYKMLQKKDLKQESLTKHIKKLNTSYEKVIDANKKFNSRTAEYNELKEQFYKQADIKVEYEDNASSGDKNTK</sequence>
<dbReference type="InterPro" id="IPR036785">
    <property type="entry name" value="YkyA-like_sf"/>
</dbReference>
<dbReference type="Pfam" id="PF10368">
    <property type="entry name" value="YkyA"/>
    <property type="match status" value="1"/>
</dbReference>
<feature type="signal peptide" evidence="2">
    <location>
        <begin position="1"/>
        <end position="20"/>
    </location>
</feature>